<dbReference type="Proteomes" id="UP000029692">
    <property type="component" value="Unassembled WGS sequence"/>
</dbReference>
<feature type="binding site" evidence="9">
    <location>
        <begin position="273"/>
        <end position="275"/>
    </location>
    <ligand>
        <name>NAD(+)</name>
        <dbReference type="ChEBI" id="CHEBI:57540"/>
    </ligand>
</feature>
<name>A0A098QV08_9SPIO</name>
<evidence type="ECO:0000256" key="3">
    <source>
        <dbReference type="ARBA" id="ARBA00022832"/>
    </source>
</evidence>
<dbReference type="InterPro" id="IPR024910">
    <property type="entry name" value="Enoyl-CoA_Rdtase_cat_dom"/>
</dbReference>
<dbReference type="NCBIfam" id="NF010177">
    <property type="entry name" value="PRK13656.1"/>
    <property type="match status" value="1"/>
</dbReference>
<feature type="binding site" evidence="9">
    <location>
        <begin position="48"/>
        <end position="53"/>
    </location>
    <ligand>
        <name>NAD(+)</name>
        <dbReference type="ChEBI" id="CHEBI:57540"/>
    </ligand>
</feature>
<dbReference type="AlphaFoldDB" id="A0A098QV08"/>
<comment type="pathway">
    <text evidence="9">Lipid metabolism; fatty acid biosynthesis.</text>
</comment>
<dbReference type="STRING" id="1480694.DC28_11245"/>
<dbReference type="UniPathway" id="UPA00094"/>
<keyword evidence="5 9" id="KW-0520">NAD</keyword>
<evidence type="ECO:0000259" key="12">
    <source>
        <dbReference type="Pfam" id="PF12242"/>
    </source>
</evidence>
<gene>
    <name evidence="9" type="primary">fabV</name>
    <name evidence="13" type="ORF">DC28_11245</name>
</gene>
<proteinExistence type="inferred from homology"/>
<dbReference type="EC" id="1.3.1.44" evidence="9"/>
<reference evidence="13 14" key="1">
    <citation type="submission" date="2014-05" db="EMBL/GenBank/DDBJ databases">
        <title>De novo Genome Sequence of Spirocheata sp.</title>
        <authorList>
            <person name="Shivani Y."/>
            <person name="Subhash Y."/>
            <person name="Tushar L."/>
            <person name="Sasikala C."/>
            <person name="Ramana C.V."/>
        </authorList>
    </citation>
    <scope>NUCLEOTIDE SEQUENCE [LARGE SCALE GENOMIC DNA]</scope>
    <source>
        <strain evidence="13 14">JC230</strain>
    </source>
</reference>
<accession>A0A098QV08</accession>
<feature type="site" description="Plays an important role in discriminating NADH against NADPH" evidence="9">
    <location>
        <position position="75"/>
    </location>
</feature>
<evidence type="ECO:0000256" key="1">
    <source>
        <dbReference type="ARBA" id="ARBA00011245"/>
    </source>
</evidence>
<keyword evidence="14" id="KW-1185">Reference proteome</keyword>
<dbReference type="RefSeq" id="WP_037548571.1">
    <property type="nucleotide sequence ID" value="NZ_JNUP01000066.1"/>
</dbReference>
<evidence type="ECO:0000256" key="5">
    <source>
        <dbReference type="ARBA" id="ARBA00023027"/>
    </source>
</evidence>
<dbReference type="HAMAP" id="MF_01838">
    <property type="entry name" value="FabV_reductase"/>
    <property type="match status" value="1"/>
</dbReference>
<dbReference type="GO" id="GO:0050343">
    <property type="term" value="F:trans-2-enoyl-CoA reductase (NADH) activity"/>
    <property type="evidence" value="ECO:0007669"/>
    <property type="project" value="UniProtKB-UniRule"/>
</dbReference>
<comment type="catalytic activity">
    <reaction evidence="8 9">
        <text>a 2,3-saturated acyl-CoA + NAD(+) = a (2E)-enoyl-CoA + NADH + H(+)</text>
        <dbReference type="Rhea" id="RHEA:18177"/>
        <dbReference type="ChEBI" id="CHEBI:15378"/>
        <dbReference type="ChEBI" id="CHEBI:57540"/>
        <dbReference type="ChEBI" id="CHEBI:57945"/>
        <dbReference type="ChEBI" id="CHEBI:58856"/>
        <dbReference type="ChEBI" id="CHEBI:65111"/>
        <dbReference type="EC" id="1.3.1.44"/>
    </reaction>
</comment>
<keyword evidence="4 9" id="KW-0560">Oxidoreductase</keyword>
<feature type="domain" description="Enoyl reductase FAD binding" evidence="10">
    <location>
        <begin position="323"/>
        <end position="386"/>
    </location>
</feature>
<evidence type="ECO:0000259" key="11">
    <source>
        <dbReference type="Pfam" id="PF12241"/>
    </source>
</evidence>
<sequence>MIIKPMIRNNICMNAHPEGCRRDVLDQIAYVQRQGPVENGPKRALIIGGSTGYGLASRIVAGFGSGAKTLSVSFEKEPSEKRPGTMGWYNTASYEQEAAKAGLYAKSLNGDAFSNEMKQQVIQTIKDDLGDVDLVVYSLASPVRTDPQSGDVYRSVLKPIGSAFSAKSINPQTGEIKEFSIEPASDEEVEQTVKVMGGEDWILWMSALKQAGVLAKGVRTVAYSYIGPEVTRAVYRDGTIGKAKEHLERSAGEITQTLSDIQGEAYVSVNKALVTRASAVIPVVPLYLALLFKVMKEKGIHEGCIEQMDRLFRDRLGKKPVPVDEEGRIRMDDWEMRQDVQDRVNELWPQVTSESIRELGDLEGYNQDFLAIHGFGRADVNYDEDVSTVL</sequence>
<comment type="function">
    <text evidence="9">Involved in the fatty acid synthesis (FAS II). Catalyzes the reduction of a carbon-carbon double bond in an enoyl moiety that is covalently linked to a coenzyme A (CoA).</text>
</comment>
<dbReference type="Pfam" id="PF07055">
    <property type="entry name" value="Eno-Rase_FAD_bd"/>
    <property type="match status" value="1"/>
</dbReference>
<dbReference type="Pfam" id="PF12241">
    <property type="entry name" value="Enoyl_reductase"/>
    <property type="match status" value="1"/>
</dbReference>
<evidence type="ECO:0000256" key="6">
    <source>
        <dbReference type="ARBA" id="ARBA00023098"/>
    </source>
</evidence>
<dbReference type="GO" id="GO:0051287">
    <property type="term" value="F:NAD binding"/>
    <property type="evidence" value="ECO:0007669"/>
    <property type="project" value="UniProtKB-UniRule"/>
</dbReference>
<dbReference type="eggNOG" id="COG3007">
    <property type="taxonomic scope" value="Bacteria"/>
</dbReference>
<feature type="binding site" evidence="9">
    <location>
        <begin position="74"/>
        <end position="75"/>
    </location>
    <ligand>
        <name>NAD(+)</name>
        <dbReference type="ChEBI" id="CHEBI:57540"/>
    </ligand>
</feature>
<evidence type="ECO:0000256" key="2">
    <source>
        <dbReference type="ARBA" id="ARBA00022516"/>
    </source>
</evidence>
<evidence type="ECO:0000256" key="7">
    <source>
        <dbReference type="ARBA" id="ARBA00023160"/>
    </source>
</evidence>
<keyword evidence="7 9" id="KW-0275">Fatty acid biosynthesis</keyword>
<feature type="binding site" evidence="9">
    <location>
        <begin position="111"/>
        <end position="112"/>
    </location>
    <ligand>
        <name>NAD(+)</name>
        <dbReference type="ChEBI" id="CHEBI:57540"/>
    </ligand>
</feature>
<comment type="subunit">
    <text evidence="1 9">Monomer.</text>
</comment>
<feature type="binding site" evidence="9">
    <location>
        <position position="244"/>
    </location>
    <ligand>
        <name>NAD(+)</name>
        <dbReference type="ChEBI" id="CHEBI:57540"/>
    </ligand>
</feature>
<evidence type="ECO:0000256" key="8">
    <source>
        <dbReference type="ARBA" id="ARBA00048302"/>
    </source>
</evidence>
<dbReference type="EMBL" id="JNUP01000066">
    <property type="protein sequence ID" value="KGE71376.1"/>
    <property type="molecule type" value="Genomic_DNA"/>
</dbReference>
<evidence type="ECO:0000256" key="9">
    <source>
        <dbReference type="HAMAP-Rule" id="MF_01838"/>
    </source>
</evidence>
<feature type="active site" description="Proton donor" evidence="9">
    <location>
        <position position="235"/>
    </location>
</feature>
<feature type="binding site" evidence="9">
    <location>
        <position position="225"/>
    </location>
    <ligand>
        <name>substrate</name>
    </ligand>
</feature>
<evidence type="ECO:0000256" key="4">
    <source>
        <dbReference type="ARBA" id="ARBA00023002"/>
    </source>
</evidence>
<dbReference type="GO" id="GO:0006633">
    <property type="term" value="P:fatty acid biosynthetic process"/>
    <property type="evidence" value="ECO:0007669"/>
    <property type="project" value="UniProtKB-UniRule"/>
</dbReference>
<evidence type="ECO:0000313" key="13">
    <source>
        <dbReference type="EMBL" id="KGE71376.1"/>
    </source>
</evidence>
<dbReference type="Pfam" id="PF12242">
    <property type="entry name" value="Eno-Rase_NADH_b"/>
    <property type="match status" value="1"/>
</dbReference>
<dbReference type="PANTHER" id="PTHR37480:SF1">
    <property type="entry name" value="ENOYL-[ACYL-CARRIER-PROTEIN] REDUCTASE [NADH]"/>
    <property type="match status" value="1"/>
</dbReference>
<evidence type="ECO:0000313" key="14">
    <source>
        <dbReference type="Proteomes" id="UP000029692"/>
    </source>
</evidence>
<dbReference type="GO" id="GO:0004318">
    <property type="term" value="F:enoyl-[acyl-carrier-protein] reductase (NADH) activity"/>
    <property type="evidence" value="ECO:0007669"/>
    <property type="project" value="TreeGrafter"/>
</dbReference>
<feature type="binding site" evidence="9">
    <location>
        <begin position="139"/>
        <end position="140"/>
    </location>
    <ligand>
        <name>NAD(+)</name>
        <dbReference type="ChEBI" id="CHEBI:57540"/>
    </ligand>
</feature>
<feature type="domain" description="Trans-2-enoyl-CoA reductase-like NAD(P)H binding" evidence="12">
    <location>
        <begin position="2"/>
        <end position="80"/>
    </location>
</feature>
<comment type="similarity">
    <text evidence="9">Belongs to the TER reductase family.</text>
</comment>
<feature type="domain" description="Trans-2-enoyl-CoA reductase catalytic" evidence="11">
    <location>
        <begin position="82"/>
        <end position="316"/>
    </location>
</feature>
<dbReference type="OrthoDB" id="9802260at2"/>
<keyword evidence="6 9" id="KW-0443">Lipid metabolism</keyword>
<keyword evidence="3 9" id="KW-0276">Fatty acid metabolism</keyword>
<keyword evidence="2 9" id="KW-0444">Lipid biosynthesis</keyword>
<evidence type="ECO:0000259" key="10">
    <source>
        <dbReference type="Pfam" id="PF07055"/>
    </source>
</evidence>
<organism evidence="13 14">
    <name type="scientific">Spirochaeta lutea</name>
    <dbReference type="NCBI Taxonomy" id="1480694"/>
    <lineage>
        <taxon>Bacteria</taxon>
        <taxon>Pseudomonadati</taxon>
        <taxon>Spirochaetota</taxon>
        <taxon>Spirochaetia</taxon>
        <taxon>Spirochaetales</taxon>
        <taxon>Spirochaetaceae</taxon>
        <taxon>Spirochaeta</taxon>
    </lineage>
</organism>
<dbReference type="NCBIfam" id="NF043048">
    <property type="entry name" value="EnoyACPredFabV"/>
    <property type="match status" value="1"/>
</dbReference>
<dbReference type="InterPro" id="IPR050048">
    <property type="entry name" value="FabV-like_NADH_b"/>
</dbReference>
<protein>
    <recommendedName>
        <fullName evidence="9">Trans-2-enoyl-CoA reductase [NADH]</fullName>
        <shortName evidence="9">TER</shortName>
        <ecNumber evidence="9">1.3.1.44</ecNumber>
    </recommendedName>
</protein>
<dbReference type="InterPro" id="IPR024906">
    <property type="entry name" value="Eno_Rdtase_FAD-bd_dom"/>
</dbReference>
<dbReference type="Gene3D" id="3.40.50.720">
    <property type="entry name" value="NAD(P)-binding Rossmann-like Domain"/>
    <property type="match status" value="1"/>
</dbReference>
<dbReference type="PANTHER" id="PTHR37480">
    <property type="entry name" value="ENOYL-[ACYL-CARRIER-PROTEIN] REDUCTASE [NADH]"/>
    <property type="match status" value="1"/>
</dbReference>
<dbReference type="InterPro" id="IPR010758">
    <property type="entry name" value="Trans-2-enoyl-CoA_reductase"/>
</dbReference>
<comment type="caution">
    <text evidence="13">The sequence shown here is derived from an EMBL/GenBank/DDBJ whole genome shotgun (WGS) entry which is preliminary data.</text>
</comment>